<evidence type="ECO:0000313" key="2">
    <source>
        <dbReference type="Proteomes" id="UP000028194"/>
    </source>
</evidence>
<dbReference type="eggNOG" id="arCOG00520">
    <property type="taxonomic scope" value="Archaea"/>
</dbReference>
<dbReference type="Gene3D" id="2.30.110.10">
    <property type="entry name" value="Electron Transport, Fmn-binding Protein, Chain A"/>
    <property type="match status" value="1"/>
</dbReference>
<accession>A0A075MTC7</accession>
<dbReference type="InterPro" id="IPR024747">
    <property type="entry name" value="Pyridox_Oxase-rel"/>
</dbReference>
<keyword evidence="2" id="KW-1185">Reference proteome</keyword>
<dbReference type="STRING" id="1459636.NTE_02410"/>
<dbReference type="HOGENOM" id="CLU_067890_2_0_2"/>
<dbReference type="InterPro" id="IPR012349">
    <property type="entry name" value="Split_barrel_FMN-bd"/>
</dbReference>
<organism evidence="1 2">
    <name type="scientific">Candidatus Nitrososphaera evergladensis SR1</name>
    <dbReference type="NCBI Taxonomy" id="1459636"/>
    <lineage>
        <taxon>Archaea</taxon>
        <taxon>Nitrososphaerota</taxon>
        <taxon>Nitrososphaeria</taxon>
        <taxon>Nitrososphaerales</taxon>
        <taxon>Nitrososphaeraceae</taxon>
        <taxon>Nitrososphaera</taxon>
    </lineage>
</organism>
<reference evidence="1 2" key="1">
    <citation type="journal article" date="2014" name="PLoS ONE">
        <title>Genome Sequence of Candidatus Nitrososphaera evergladensis from Group I.1b Enriched from Everglades Soil Reveals Novel Genomic Features of the Ammonia-Oxidizing Archaea.</title>
        <authorList>
            <person name="Zhalnina K.V."/>
            <person name="Dias R."/>
            <person name="Leonard M.T."/>
            <person name="Dorr de Quadros P."/>
            <person name="Camargo F.A."/>
            <person name="Drew J.C."/>
            <person name="Farmerie W.G."/>
            <person name="Daroub S.H."/>
            <person name="Triplett E.W."/>
        </authorList>
    </citation>
    <scope>NUCLEOTIDE SEQUENCE [LARGE SCALE GENOMIC DNA]</scope>
    <source>
        <strain evidence="1 2">SR1</strain>
    </source>
</reference>
<dbReference type="Pfam" id="PF12900">
    <property type="entry name" value="Pyridox_ox_2"/>
    <property type="match status" value="1"/>
</dbReference>
<proteinExistence type="predicted"/>
<evidence type="ECO:0000313" key="1">
    <source>
        <dbReference type="EMBL" id="AIF84460.1"/>
    </source>
</evidence>
<dbReference type="KEGG" id="nev:NTE_02410"/>
<dbReference type="EMBL" id="CP007174">
    <property type="protein sequence ID" value="AIF84460.1"/>
    <property type="molecule type" value="Genomic_DNA"/>
</dbReference>
<dbReference type="Proteomes" id="UP000028194">
    <property type="component" value="Chromosome"/>
</dbReference>
<dbReference type="SUPFAM" id="SSF50475">
    <property type="entry name" value="FMN-binding split barrel"/>
    <property type="match status" value="1"/>
</dbReference>
<name>A0A075MTC7_9ARCH</name>
<gene>
    <name evidence="1" type="ORF">NTE_02410</name>
</gene>
<sequence>MCTAEAYMQLVKKFEIKSRDKIIDFLNSQPVGRVASIDKNGYPQVIPMNFVWSEGAVYMHSHPMGEKLENMLRDPKVGFEVDQHVCFLPSYYFHPTDASQADTLYISVVIKGRAVLVSDGNEKARALNALMEKYQKEGRYEPLAAEMPVVHEVAIIKIIPDEMRGKYKIGQHWSRPYRLKMAQNIIEREGLENAKPILAIMGIETKNGAPEAASELEM</sequence>
<dbReference type="PANTHER" id="PTHR34071:SF2">
    <property type="entry name" value="FLAVIN-NUCLEOTIDE-BINDING PROTEIN"/>
    <property type="match status" value="1"/>
</dbReference>
<protein>
    <submittedName>
        <fullName evidence="1">Putative flavin-nucleotide-binding protein</fullName>
    </submittedName>
</protein>
<dbReference type="AlphaFoldDB" id="A0A075MTC7"/>
<dbReference type="PANTHER" id="PTHR34071">
    <property type="entry name" value="5-NITROIMIDAZOLE ANTIBIOTICS RESISTANCE PROTEIN, NIMA-FAMILY-RELATED PROTEIN-RELATED"/>
    <property type="match status" value="1"/>
</dbReference>